<dbReference type="SUPFAM" id="SSF46785">
    <property type="entry name" value="Winged helix' DNA-binding domain"/>
    <property type="match status" value="1"/>
</dbReference>
<keyword evidence="1" id="KW-0805">Transcription regulation</keyword>
<sequence length="234" mass="26333">MSATRRVVQSDRLRDQVYQLLREDLHGGAIPAGSRLVELELAERYGVSRTPIREALFQLAREGLVVRTDRGYSLMTDTPRDFLQRMEVRLLLDPPLAEHAAKYGSDEQIEVLAGAYEKMKKAEASSKYSAFVSAAHEFRTVLLEMSHNTALTRVCAVLEDQFLLVRNEHYKDEGNRAISVHRDGLLLAAIRSRDVKGAGKIAKEYVEMLITTLAKPAERAARKRSARTALPKRS</sequence>
<dbReference type="PANTHER" id="PTHR43537">
    <property type="entry name" value="TRANSCRIPTIONAL REGULATOR, GNTR FAMILY"/>
    <property type="match status" value="1"/>
</dbReference>
<dbReference type="SUPFAM" id="SSF48008">
    <property type="entry name" value="GntR ligand-binding domain-like"/>
    <property type="match status" value="1"/>
</dbReference>
<dbReference type="CDD" id="cd07377">
    <property type="entry name" value="WHTH_GntR"/>
    <property type="match status" value="1"/>
</dbReference>
<evidence type="ECO:0000313" key="5">
    <source>
        <dbReference type="EMBL" id="VVD85309.1"/>
    </source>
</evidence>
<dbReference type="Proteomes" id="UP000333828">
    <property type="component" value="Unassembled WGS sequence"/>
</dbReference>
<feature type="domain" description="HTH gntR-type" evidence="4">
    <location>
        <begin position="11"/>
        <end position="78"/>
    </location>
</feature>
<dbReference type="Pfam" id="PF00392">
    <property type="entry name" value="GntR"/>
    <property type="match status" value="1"/>
</dbReference>
<dbReference type="SMART" id="SM00895">
    <property type="entry name" value="FCD"/>
    <property type="match status" value="1"/>
</dbReference>
<evidence type="ECO:0000259" key="4">
    <source>
        <dbReference type="PROSITE" id="PS50949"/>
    </source>
</evidence>
<keyword evidence="6" id="KW-1185">Reference proteome</keyword>
<dbReference type="PANTHER" id="PTHR43537:SF45">
    <property type="entry name" value="GNTR FAMILY REGULATORY PROTEIN"/>
    <property type="match status" value="1"/>
</dbReference>
<dbReference type="SMART" id="SM00345">
    <property type="entry name" value="HTH_GNTR"/>
    <property type="match status" value="1"/>
</dbReference>
<evidence type="ECO:0000313" key="6">
    <source>
        <dbReference type="Proteomes" id="UP000333828"/>
    </source>
</evidence>
<evidence type="ECO:0000256" key="2">
    <source>
        <dbReference type="ARBA" id="ARBA00023125"/>
    </source>
</evidence>
<dbReference type="InterPro" id="IPR036388">
    <property type="entry name" value="WH-like_DNA-bd_sf"/>
</dbReference>
<dbReference type="Pfam" id="PF07729">
    <property type="entry name" value="FCD"/>
    <property type="match status" value="1"/>
</dbReference>
<dbReference type="EMBL" id="CABPSI010000001">
    <property type="protein sequence ID" value="VVD85309.1"/>
    <property type="molecule type" value="Genomic_DNA"/>
</dbReference>
<dbReference type="InterPro" id="IPR036390">
    <property type="entry name" value="WH_DNA-bd_sf"/>
</dbReference>
<evidence type="ECO:0000256" key="1">
    <source>
        <dbReference type="ARBA" id="ARBA00023015"/>
    </source>
</evidence>
<dbReference type="InterPro" id="IPR011711">
    <property type="entry name" value="GntR_C"/>
</dbReference>
<accession>A0A5E4TGN1</accession>
<organism evidence="5 6">
    <name type="scientific">Pandoraea iniqua</name>
    <dbReference type="NCBI Taxonomy" id="2508288"/>
    <lineage>
        <taxon>Bacteria</taxon>
        <taxon>Pseudomonadati</taxon>
        <taxon>Pseudomonadota</taxon>
        <taxon>Betaproteobacteria</taxon>
        <taxon>Burkholderiales</taxon>
        <taxon>Burkholderiaceae</taxon>
        <taxon>Pandoraea</taxon>
    </lineage>
</organism>
<reference evidence="5 6" key="1">
    <citation type="submission" date="2019-08" db="EMBL/GenBank/DDBJ databases">
        <authorList>
            <person name="Peeters C."/>
        </authorList>
    </citation>
    <scope>NUCLEOTIDE SEQUENCE [LARGE SCALE GENOMIC DNA]</scope>
    <source>
        <strain evidence="5 6">LMG 31115</strain>
    </source>
</reference>
<gene>
    <name evidence="5" type="primary">rspR_2</name>
    <name evidence="5" type="ORF">PIN31115_01327</name>
</gene>
<dbReference type="Gene3D" id="1.10.10.10">
    <property type="entry name" value="Winged helix-like DNA-binding domain superfamily/Winged helix DNA-binding domain"/>
    <property type="match status" value="1"/>
</dbReference>
<protein>
    <submittedName>
        <fullName evidence="5">HTH-type transcriptional repressor RspR</fullName>
    </submittedName>
</protein>
<proteinExistence type="predicted"/>
<evidence type="ECO:0000256" key="3">
    <source>
        <dbReference type="ARBA" id="ARBA00023163"/>
    </source>
</evidence>
<dbReference type="InterPro" id="IPR008920">
    <property type="entry name" value="TF_FadR/GntR_C"/>
</dbReference>
<keyword evidence="3" id="KW-0804">Transcription</keyword>
<dbReference type="InterPro" id="IPR000524">
    <property type="entry name" value="Tscrpt_reg_HTH_GntR"/>
</dbReference>
<dbReference type="GO" id="GO:0003700">
    <property type="term" value="F:DNA-binding transcription factor activity"/>
    <property type="evidence" value="ECO:0007669"/>
    <property type="project" value="InterPro"/>
</dbReference>
<dbReference type="Gene3D" id="1.20.120.530">
    <property type="entry name" value="GntR ligand-binding domain-like"/>
    <property type="match status" value="1"/>
</dbReference>
<name>A0A5E4TGN1_9BURK</name>
<dbReference type="AlphaFoldDB" id="A0A5E4TGN1"/>
<keyword evidence="2" id="KW-0238">DNA-binding</keyword>
<dbReference type="PROSITE" id="PS50949">
    <property type="entry name" value="HTH_GNTR"/>
    <property type="match status" value="1"/>
</dbReference>
<dbReference type="GO" id="GO:0003677">
    <property type="term" value="F:DNA binding"/>
    <property type="evidence" value="ECO:0007669"/>
    <property type="project" value="UniProtKB-KW"/>
</dbReference>
<dbReference type="PRINTS" id="PR00035">
    <property type="entry name" value="HTHGNTR"/>
</dbReference>